<organism evidence="2 3">
    <name type="scientific">Loktanella gaetbuli</name>
    <dbReference type="NCBI Taxonomy" id="2881335"/>
    <lineage>
        <taxon>Bacteria</taxon>
        <taxon>Pseudomonadati</taxon>
        <taxon>Pseudomonadota</taxon>
        <taxon>Alphaproteobacteria</taxon>
        <taxon>Rhodobacterales</taxon>
        <taxon>Roseobacteraceae</taxon>
        <taxon>Loktanella</taxon>
    </lineage>
</organism>
<keyword evidence="3" id="KW-1185">Reference proteome</keyword>
<keyword evidence="1" id="KW-1133">Transmembrane helix</keyword>
<proteinExistence type="predicted"/>
<dbReference type="EMBL" id="JAJATZ010000003">
    <property type="protein sequence ID" value="MCB5199009.1"/>
    <property type="molecule type" value="Genomic_DNA"/>
</dbReference>
<gene>
    <name evidence="2" type="ORF">LGQ03_07135</name>
</gene>
<evidence type="ECO:0000313" key="2">
    <source>
        <dbReference type="EMBL" id="MCB5199009.1"/>
    </source>
</evidence>
<comment type="caution">
    <text evidence="2">The sequence shown here is derived from an EMBL/GenBank/DDBJ whole genome shotgun (WGS) entry which is preliminary data.</text>
</comment>
<reference evidence="2" key="1">
    <citation type="submission" date="2021-10" db="EMBL/GenBank/DDBJ databases">
        <title>Loktanella gaetbuli sp. nov., isolated from a tidal flat.</title>
        <authorList>
            <person name="Park S."/>
            <person name="Yoon J.-H."/>
        </authorList>
    </citation>
    <scope>NUCLEOTIDE SEQUENCE</scope>
    <source>
        <strain evidence="2">TSTF-M6</strain>
    </source>
</reference>
<evidence type="ECO:0000256" key="1">
    <source>
        <dbReference type="SAM" id="Phobius"/>
    </source>
</evidence>
<accession>A0ABS8BTD7</accession>
<keyword evidence="1" id="KW-0472">Membrane</keyword>
<dbReference type="RefSeq" id="WP_226747839.1">
    <property type="nucleotide sequence ID" value="NZ_JAJATZ010000003.1"/>
</dbReference>
<keyword evidence="1" id="KW-0812">Transmembrane</keyword>
<feature type="transmembrane region" description="Helical" evidence="1">
    <location>
        <begin position="49"/>
        <end position="69"/>
    </location>
</feature>
<protein>
    <submittedName>
        <fullName evidence="2">Uncharacterized protein</fullName>
    </submittedName>
</protein>
<sequence length="77" mass="8235">MTTVQPTKMPTNKSLTMAGGTILLNPLIQPAVSEVWPQIAPTVLAGENMTTLVGAALAAGISLFFAWFVPDRPNIRR</sequence>
<evidence type="ECO:0000313" key="3">
    <source>
        <dbReference type="Proteomes" id="UP001138961"/>
    </source>
</evidence>
<name>A0ABS8BTD7_9RHOB</name>
<dbReference type="Proteomes" id="UP001138961">
    <property type="component" value="Unassembled WGS sequence"/>
</dbReference>